<feature type="domain" description="AMIN" evidence="18">
    <location>
        <begin position="104"/>
        <end position="197"/>
    </location>
</feature>
<dbReference type="FunFam" id="2.40.170.20:FF:000005">
    <property type="entry name" value="TonB-dependent siderophore receptor"/>
    <property type="match status" value="1"/>
</dbReference>
<evidence type="ECO:0000256" key="3">
    <source>
        <dbReference type="ARBA" id="ARBA00022448"/>
    </source>
</evidence>
<keyword evidence="19" id="KW-0675">Receptor</keyword>
<dbReference type="STRING" id="56107.Cylst_1516"/>
<evidence type="ECO:0000256" key="15">
    <source>
        <dbReference type="SAM" id="MobiDB-lite"/>
    </source>
</evidence>
<keyword evidence="5" id="KW-0410">Iron transport</keyword>
<dbReference type="PATRIC" id="fig|56107.3.peg.1709"/>
<dbReference type="FunFam" id="2.170.130.10:FF:000001">
    <property type="entry name" value="Catecholate siderophore TonB-dependent receptor"/>
    <property type="match status" value="1"/>
</dbReference>
<keyword evidence="7" id="KW-0732">Signal</keyword>
<sequence>MGVRIVMKVEKLVQSLLVTGSVVMVATTPAKSEEIPVQSVQNTDTSISNQQISALSSSTQELATNKKIPRLDKIGHLPKSAEMLVQKPTSSGASSQELVQITEVKLNTTEKGFELILVTSKGEQLQLAPKKDGKTYFVDISQAQLKTPFRQEKPVAGITEVTVTNLDAKTIRLKVIAETDLPKVDLFDDDQGLIFDFIPVTSSAQSQPQPQTQPASTAELVQVTGVKLNNTEKGLEIILETPKGEQLQITPKTEGNTYIADIAKAQLNTPFNQENPIAGITEVTVTNLDANTIRLKVITEADAPQVELFDDAEGLVFNLIPVASSTEPPQTQPTPPSTQSESEAQPEQPTAEAETPIELVVTGEQDKYRVIDATTATRTDTALRDTPQSIQVVPQQVLKDQQVLKLNDAVRNVSGVSSGDSFAGTRDGFVIRGFSSSFGGNILTNGLGSNGFTSGFNETANLERVEVLKGPASVLYGNLEPGGVINLVTKKPLFQPFYAAELQIGNNSFYRGAIDISNPLNIDKTASYRLNAAYENSGTFRNFDQRIERTFFTPVVSLQIGKQTDLTLEFSYLNDERPFDRGLIAIGNKVVDTPYNRIFGEPDDVSKLEEISASYQLEHRFNENLKLRNTFRFLSSDTFDYRADPQVLNAETGELQRNFRSNDDIARRYALQTDLTSKFKTGAVDHTLLFGVDFSRNTSEGTQSRLPAGLTPSINIFNPIYNQTARPGLSELTNVVRNNEDSANSLGFFLQDQIALANNLKLVLGGRFDFADQESKDNTSDTTSNQYNEAFSPRVGIVYQPTQPISLYASYSESFQPNFATKVDGSFLKPERGRQYEAGIRGEFLNNRLVTNLAAYQITKSNVATTDINNPDFSVAIGEQQSSGIELDVAGQILPGWNVIASYSYTDAKVTASNEGLKNNRLSNVPYNAASLWTTYELQKGNLQGLGFGIGMFFVGERQGDLGNTFQVPSYVRTDAAIFYRRNNWKAGLNFKNLFDVQYIRASEYREAITPGDPFTVVGSISVEF</sequence>
<name>K9WTT5_9NOST</name>
<comment type="similarity">
    <text evidence="2 13 14">Belongs to the TonB-dependent receptor family.</text>
</comment>
<accession>K9WTT5</accession>
<dbReference type="InterPro" id="IPR000531">
    <property type="entry name" value="Beta-barrel_TonB"/>
</dbReference>
<evidence type="ECO:0000256" key="5">
    <source>
        <dbReference type="ARBA" id="ARBA00022496"/>
    </source>
</evidence>
<evidence type="ECO:0000256" key="6">
    <source>
        <dbReference type="ARBA" id="ARBA00022692"/>
    </source>
</evidence>
<dbReference type="InterPro" id="IPR037066">
    <property type="entry name" value="Plug_dom_sf"/>
</dbReference>
<dbReference type="PROSITE" id="PS52016">
    <property type="entry name" value="TONB_DEPENDENT_REC_3"/>
    <property type="match status" value="1"/>
</dbReference>
<evidence type="ECO:0000256" key="2">
    <source>
        <dbReference type="ARBA" id="ARBA00009810"/>
    </source>
</evidence>
<reference evidence="19 20" key="1">
    <citation type="submission" date="2012-06" db="EMBL/GenBank/DDBJ databases">
        <title>Finished chromosome of genome of Cylindrospermum stagnale PCC 7417.</title>
        <authorList>
            <consortium name="US DOE Joint Genome Institute"/>
            <person name="Gugger M."/>
            <person name="Coursin T."/>
            <person name="Rippka R."/>
            <person name="Tandeau De Marsac N."/>
            <person name="Huntemann M."/>
            <person name="Wei C.-L."/>
            <person name="Han J."/>
            <person name="Detter J.C."/>
            <person name="Han C."/>
            <person name="Tapia R."/>
            <person name="Chen A."/>
            <person name="Kyrpides N."/>
            <person name="Mavromatis K."/>
            <person name="Markowitz V."/>
            <person name="Szeto E."/>
            <person name="Ivanova N."/>
            <person name="Pagani I."/>
            <person name="Pati A."/>
            <person name="Goodwin L."/>
            <person name="Nordberg H.P."/>
            <person name="Cantor M.N."/>
            <person name="Hua S.X."/>
            <person name="Woyke T."/>
            <person name="Kerfeld C.A."/>
        </authorList>
    </citation>
    <scope>NUCLEOTIDE SEQUENCE [LARGE SCALE GENOMIC DNA]</scope>
    <source>
        <strain evidence="19 20">PCC 7417</strain>
    </source>
</reference>
<dbReference type="AlphaFoldDB" id="K9WTT5"/>
<keyword evidence="10 14" id="KW-0798">TonB box</keyword>
<evidence type="ECO:0000256" key="14">
    <source>
        <dbReference type="RuleBase" id="RU003357"/>
    </source>
</evidence>
<dbReference type="HOGENOM" id="CLU_008287_9_4_3"/>
<dbReference type="InterPro" id="IPR039426">
    <property type="entry name" value="TonB-dep_rcpt-like"/>
</dbReference>
<keyword evidence="4 13" id="KW-1134">Transmembrane beta strand</keyword>
<evidence type="ECO:0000259" key="17">
    <source>
        <dbReference type="Pfam" id="PF07715"/>
    </source>
</evidence>
<dbReference type="KEGG" id="csg:Cylst_1516"/>
<dbReference type="eggNOG" id="COG4774">
    <property type="taxonomic scope" value="Bacteria"/>
</dbReference>
<feature type="domain" description="TonB-dependent receptor plug" evidence="17">
    <location>
        <begin position="383"/>
        <end position="484"/>
    </location>
</feature>
<keyword evidence="11 13" id="KW-0472">Membrane</keyword>
<evidence type="ECO:0000256" key="9">
    <source>
        <dbReference type="ARBA" id="ARBA00023065"/>
    </source>
</evidence>
<evidence type="ECO:0000256" key="4">
    <source>
        <dbReference type="ARBA" id="ARBA00022452"/>
    </source>
</evidence>
<feature type="region of interest" description="Disordered" evidence="15">
    <location>
        <begin position="324"/>
        <end position="355"/>
    </location>
</feature>
<evidence type="ECO:0000256" key="10">
    <source>
        <dbReference type="ARBA" id="ARBA00023077"/>
    </source>
</evidence>
<dbReference type="GO" id="GO:0015344">
    <property type="term" value="F:siderophore uptake transmembrane transporter activity"/>
    <property type="evidence" value="ECO:0007669"/>
    <property type="project" value="TreeGrafter"/>
</dbReference>
<dbReference type="Pfam" id="PF07715">
    <property type="entry name" value="Plug"/>
    <property type="match status" value="1"/>
</dbReference>
<evidence type="ECO:0000256" key="11">
    <source>
        <dbReference type="ARBA" id="ARBA00023136"/>
    </source>
</evidence>
<proteinExistence type="inferred from homology"/>
<dbReference type="InterPro" id="IPR021731">
    <property type="entry name" value="AMIN_dom"/>
</dbReference>
<dbReference type="Proteomes" id="UP000010475">
    <property type="component" value="Chromosome"/>
</dbReference>
<keyword evidence="8" id="KW-0408">Iron</keyword>
<protein>
    <submittedName>
        <fullName evidence="19">TonB-dependent siderophore receptor</fullName>
    </submittedName>
</protein>
<dbReference type="GO" id="GO:0009279">
    <property type="term" value="C:cell outer membrane"/>
    <property type="evidence" value="ECO:0007669"/>
    <property type="project" value="UniProtKB-SubCell"/>
</dbReference>
<feature type="compositionally biased region" description="Low complexity" evidence="15">
    <location>
        <begin position="337"/>
        <end position="355"/>
    </location>
</feature>
<evidence type="ECO:0000313" key="20">
    <source>
        <dbReference type="Proteomes" id="UP000010475"/>
    </source>
</evidence>
<dbReference type="InterPro" id="IPR010105">
    <property type="entry name" value="TonB_sidphr_rcpt"/>
</dbReference>
<dbReference type="InterPro" id="IPR036942">
    <property type="entry name" value="Beta-barrel_TonB_sf"/>
</dbReference>
<evidence type="ECO:0000259" key="16">
    <source>
        <dbReference type="Pfam" id="PF00593"/>
    </source>
</evidence>
<keyword evidence="6 13" id="KW-0812">Transmembrane</keyword>
<comment type="subcellular location">
    <subcellularLocation>
        <location evidence="1 13">Cell outer membrane</location>
        <topology evidence="1 13">Multi-pass membrane protein</topology>
    </subcellularLocation>
</comment>
<dbReference type="Gene3D" id="2.40.170.20">
    <property type="entry name" value="TonB-dependent receptor, beta-barrel domain"/>
    <property type="match status" value="1"/>
</dbReference>
<dbReference type="Gene3D" id="2.170.130.10">
    <property type="entry name" value="TonB-dependent receptor, plug domain"/>
    <property type="match status" value="1"/>
</dbReference>
<dbReference type="Pfam" id="PF00593">
    <property type="entry name" value="TonB_dep_Rec_b-barrel"/>
    <property type="match status" value="1"/>
</dbReference>
<keyword evidence="3 13" id="KW-0813">Transport</keyword>
<dbReference type="SUPFAM" id="SSF56935">
    <property type="entry name" value="Porins"/>
    <property type="match status" value="1"/>
</dbReference>
<feature type="domain" description="AMIN" evidence="18">
    <location>
        <begin position="226"/>
        <end position="318"/>
    </location>
</feature>
<dbReference type="PANTHER" id="PTHR32552">
    <property type="entry name" value="FERRICHROME IRON RECEPTOR-RELATED"/>
    <property type="match status" value="1"/>
</dbReference>
<gene>
    <name evidence="19" type="ORF">Cylst_1516</name>
</gene>
<evidence type="ECO:0000313" key="19">
    <source>
        <dbReference type="EMBL" id="AFZ23800.1"/>
    </source>
</evidence>
<dbReference type="Pfam" id="PF11741">
    <property type="entry name" value="AMIN"/>
    <property type="match status" value="2"/>
</dbReference>
<evidence type="ECO:0000256" key="7">
    <source>
        <dbReference type="ARBA" id="ARBA00022729"/>
    </source>
</evidence>
<dbReference type="NCBIfam" id="TIGR01783">
    <property type="entry name" value="TonB-siderophor"/>
    <property type="match status" value="1"/>
</dbReference>
<dbReference type="GO" id="GO:0038023">
    <property type="term" value="F:signaling receptor activity"/>
    <property type="evidence" value="ECO:0007669"/>
    <property type="project" value="InterPro"/>
</dbReference>
<keyword evidence="20" id="KW-1185">Reference proteome</keyword>
<evidence type="ECO:0000256" key="8">
    <source>
        <dbReference type="ARBA" id="ARBA00023004"/>
    </source>
</evidence>
<keyword evidence="9" id="KW-0406">Ion transport</keyword>
<organism evidence="19 20">
    <name type="scientific">Cylindrospermum stagnale PCC 7417</name>
    <dbReference type="NCBI Taxonomy" id="56107"/>
    <lineage>
        <taxon>Bacteria</taxon>
        <taxon>Bacillati</taxon>
        <taxon>Cyanobacteriota</taxon>
        <taxon>Cyanophyceae</taxon>
        <taxon>Nostocales</taxon>
        <taxon>Nostocaceae</taxon>
        <taxon>Cylindrospermum</taxon>
    </lineage>
</organism>
<feature type="domain" description="TonB-dependent receptor-like beta-barrel" evidence="16">
    <location>
        <begin position="560"/>
        <end position="994"/>
    </location>
</feature>
<evidence type="ECO:0000256" key="1">
    <source>
        <dbReference type="ARBA" id="ARBA00004571"/>
    </source>
</evidence>
<dbReference type="GO" id="GO:0015891">
    <property type="term" value="P:siderophore transport"/>
    <property type="evidence" value="ECO:0007669"/>
    <property type="project" value="InterPro"/>
</dbReference>
<dbReference type="PANTHER" id="PTHR32552:SF68">
    <property type="entry name" value="FERRICHROME OUTER MEMBRANE TRANSPORTER_PHAGE RECEPTOR"/>
    <property type="match status" value="1"/>
</dbReference>
<evidence type="ECO:0000256" key="13">
    <source>
        <dbReference type="PROSITE-ProRule" id="PRU01360"/>
    </source>
</evidence>
<evidence type="ECO:0000256" key="12">
    <source>
        <dbReference type="ARBA" id="ARBA00023237"/>
    </source>
</evidence>
<evidence type="ECO:0000259" key="18">
    <source>
        <dbReference type="Pfam" id="PF11741"/>
    </source>
</evidence>
<dbReference type="EMBL" id="CP003642">
    <property type="protein sequence ID" value="AFZ23800.1"/>
    <property type="molecule type" value="Genomic_DNA"/>
</dbReference>
<keyword evidence="12 13" id="KW-0998">Cell outer membrane</keyword>
<dbReference type="CDD" id="cd01347">
    <property type="entry name" value="ligand_gated_channel"/>
    <property type="match status" value="1"/>
</dbReference>
<dbReference type="InterPro" id="IPR012910">
    <property type="entry name" value="Plug_dom"/>
</dbReference>